<proteinExistence type="predicted"/>
<name>A0A0U2XJ46_9MICC</name>
<dbReference type="AlphaFoldDB" id="A0A0U2XJ46"/>
<reference evidence="1 3" key="1">
    <citation type="submission" date="2015-11" db="EMBL/GenBank/DDBJ databases">
        <title>Complete Genome Sequence of Kocuria flava strain HO-9041.</title>
        <authorList>
            <person name="Zhou M."/>
            <person name="Dai J."/>
        </authorList>
    </citation>
    <scope>NUCLEOTIDE SEQUENCE [LARGE SCALE GENOMIC DNA]</scope>
    <source>
        <strain evidence="1 3">HO-9041</strain>
    </source>
</reference>
<evidence type="ECO:0000313" key="2">
    <source>
        <dbReference type="EMBL" id="GEO93100.1"/>
    </source>
</evidence>
<sequence>MTYTDPAHTTGQDRAEQLLADPLAHLFALEDLEAAAELLERLAAVRNAEHQETGIGAPDAAGGLAANAALHTAAEQLRAAGRFRGVPAAGLAHLRTLTARERGERDA</sequence>
<protein>
    <submittedName>
        <fullName evidence="1">Uncharacterized protein</fullName>
    </submittedName>
</protein>
<reference evidence="2 4" key="2">
    <citation type="submission" date="2019-07" db="EMBL/GenBank/DDBJ databases">
        <title>Whole genome shotgun sequence of Kocuria flava NBRC 107626.</title>
        <authorList>
            <person name="Hosoyama A."/>
            <person name="Uohara A."/>
            <person name="Ohji S."/>
            <person name="Ichikawa N."/>
        </authorList>
    </citation>
    <scope>NUCLEOTIDE SEQUENCE [LARGE SCALE GENOMIC DNA]</scope>
    <source>
        <strain evidence="2 4">NBRC 107626</strain>
    </source>
</reference>
<dbReference type="KEGG" id="kfv:AS188_00435"/>
<dbReference type="Proteomes" id="UP000321155">
    <property type="component" value="Unassembled WGS sequence"/>
</dbReference>
<evidence type="ECO:0000313" key="3">
    <source>
        <dbReference type="Proteomes" id="UP000057181"/>
    </source>
</evidence>
<gene>
    <name evidence="1" type="ORF">AS188_00435</name>
    <name evidence="2" type="ORF">KFL01_24060</name>
</gene>
<dbReference type="EMBL" id="BJZR01000084">
    <property type="protein sequence ID" value="GEO93100.1"/>
    <property type="molecule type" value="Genomic_DNA"/>
</dbReference>
<evidence type="ECO:0000313" key="1">
    <source>
        <dbReference type="EMBL" id="ALU38466.1"/>
    </source>
</evidence>
<organism evidence="1 3">
    <name type="scientific">Kocuria flava</name>
    <dbReference type="NCBI Taxonomy" id="446860"/>
    <lineage>
        <taxon>Bacteria</taxon>
        <taxon>Bacillati</taxon>
        <taxon>Actinomycetota</taxon>
        <taxon>Actinomycetes</taxon>
        <taxon>Micrococcales</taxon>
        <taxon>Micrococcaceae</taxon>
        <taxon>Kocuria</taxon>
    </lineage>
</organism>
<keyword evidence="4" id="KW-1185">Reference proteome</keyword>
<dbReference type="EMBL" id="CP013254">
    <property type="protein sequence ID" value="ALU38466.1"/>
    <property type="molecule type" value="Genomic_DNA"/>
</dbReference>
<dbReference type="RefSeq" id="WP_058857180.1">
    <property type="nucleotide sequence ID" value="NZ_BJZR01000084.1"/>
</dbReference>
<accession>A0A0U2XJ46</accession>
<dbReference type="Proteomes" id="UP000057181">
    <property type="component" value="Chromosome"/>
</dbReference>
<evidence type="ECO:0000313" key="4">
    <source>
        <dbReference type="Proteomes" id="UP000321155"/>
    </source>
</evidence>